<accession>A0A8K0MHB6</accession>
<evidence type="ECO:0000313" key="2">
    <source>
        <dbReference type="EMBL" id="KAF3445926.1"/>
    </source>
</evidence>
<dbReference type="Proteomes" id="UP000796880">
    <property type="component" value="Unassembled WGS sequence"/>
</dbReference>
<gene>
    <name evidence="2" type="ORF">FNV43_RR11103</name>
</gene>
<reference evidence="2" key="1">
    <citation type="submission" date="2020-03" db="EMBL/GenBank/DDBJ databases">
        <title>A high-quality chromosome-level genome assembly of a woody plant with both climbing and erect habits, Rhamnella rubrinervis.</title>
        <authorList>
            <person name="Lu Z."/>
            <person name="Yang Y."/>
            <person name="Zhu X."/>
            <person name="Sun Y."/>
        </authorList>
    </citation>
    <scope>NUCLEOTIDE SEQUENCE</scope>
    <source>
        <strain evidence="2">BYM</strain>
        <tissue evidence="2">Leaf</tissue>
    </source>
</reference>
<comment type="caution">
    <text evidence="2">The sequence shown here is derived from an EMBL/GenBank/DDBJ whole genome shotgun (WGS) entry which is preliminary data.</text>
</comment>
<proteinExistence type="predicted"/>
<keyword evidence="3" id="KW-1185">Reference proteome</keyword>
<feature type="region of interest" description="Disordered" evidence="1">
    <location>
        <begin position="121"/>
        <end position="162"/>
    </location>
</feature>
<evidence type="ECO:0000313" key="3">
    <source>
        <dbReference type="Proteomes" id="UP000796880"/>
    </source>
</evidence>
<organism evidence="2 3">
    <name type="scientific">Rhamnella rubrinervis</name>
    <dbReference type="NCBI Taxonomy" id="2594499"/>
    <lineage>
        <taxon>Eukaryota</taxon>
        <taxon>Viridiplantae</taxon>
        <taxon>Streptophyta</taxon>
        <taxon>Embryophyta</taxon>
        <taxon>Tracheophyta</taxon>
        <taxon>Spermatophyta</taxon>
        <taxon>Magnoliopsida</taxon>
        <taxon>eudicotyledons</taxon>
        <taxon>Gunneridae</taxon>
        <taxon>Pentapetalae</taxon>
        <taxon>rosids</taxon>
        <taxon>fabids</taxon>
        <taxon>Rosales</taxon>
        <taxon>Rhamnaceae</taxon>
        <taxon>rhamnoid group</taxon>
        <taxon>Rhamneae</taxon>
        <taxon>Rhamnella</taxon>
    </lineage>
</organism>
<sequence length="162" mass="18228">MVQPTPHKYTLPSPSMAQLNIKAPPPERFADEDLFSEMSEPSFDDPLYQDFSQDPYQLYDNIQKVNEVQNDTDNDNFNLSPTQNHPSRCSSCLPVWQQAMMAHVQAQGYGEPLVVATEVEEEDTEVDSKKDSIGSDSYVPFGYSPELVDPEDFGPLDDPASY</sequence>
<dbReference type="AlphaFoldDB" id="A0A8K0MHB6"/>
<name>A0A8K0MHB6_9ROSA</name>
<dbReference type="EMBL" id="VOIH02000005">
    <property type="protein sequence ID" value="KAF3445926.1"/>
    <property type="molecule type" value="Genomic_DNA"/>
</dbReference>
<protein>
    <submittedName>
        <fullName evidence="2">Uncharacterized protein</fullName>
    </submittedName>
</protein>
<evidence type="ECO:0000256" key="1">
    <source>
        <dbReference type="SAM" id="MobiDB-lite"/>
    </source>
</evidence>
<feature type="region of interest" description="Disordered" evidence="1">
    <location>
        <begin position="1"/>
        <end position="21"/>
    </location>
</feature>